<dbReference type="RefSeq" id="WP_218099176.1">
    <property type="nucleotide sequence ID" value="NZ_CAJVCE010000007.1"/>
</dbReference>
<dbReference type="PANTHER" id="PTHR20953:SF3">
    <property type="entry name" value="P-LOOP CONTAINING NUCLEOSIDE TRIPHOSPHATE HYDROLASES SUPERFAMILY PROTEIN"/>
    <property type="match status" value="1"/>
</dbReference>
<evidence type="ECO:0000313" key="4">
    <source>
        <dbReference type="EMBL" id="CAG7642293.1"/>
    </source>
</evidence>
<dbReference type="SMART" id="SM00382">
    <property type="entry name" value="AAA"/>
    <property type="match status" value="1"/>
</dbReference>
<gene>
    <name evidence="4" type="ORF">PAECIP111802_02840</name>
</gene>
<dbReference type="EMBL" id="CAJVCE010000007">
    <property type="protein sequence ID" value="CAG7642293.1"/>
    <property type="molecule type" value="Genomic_DNA"/>
</dbReference>
<evidence type="ECO:0000313" key="5">
    <source>
        <dbReference type="Proteomes" id="UP000730618"/>
    </source>
</evidence>
<feature type="domain" description="AAA+ ATPase" evidence="3">
    <location>
        <begin position="151"/>
        <end position="306"/>
    </location>
</feature>
<comment type="caution">
    <text evidence="4">The sequence shown here is derived from an EMBL/GenBank/DDBJ whole genome shotgun (WGS) entry which is preliminary data.</text>
</comment>
<evidence type="ECO:0000256" key="2">
    <source>
        <dbReference type="ARBA" id="ARBA00022840"/>
    </source>
</evidence>
<dbReference type="InterPro" id="IPR045735">
    <property type="entry name" value="Spore_III_AA_AAA+_ATPase"/>
</dbReference>
<accession>A0ABN7TMY5</accession>
<keyword evidence="1" id="KW-0547">Nucleotide-binding</keyword>
<keyword evidence="2" id="KW-0067">ATP-binding</keyword>
<organism evidence="4 5">
    <name type="scientific">Paenibacillus allorhizosphaerae</name>
    <dbReference type="NCBI Taxonomy" id="2849866"/>
    <lineage>
        <taxon>Bacteria</taxon>
        <taxon>Bacillati</taxon>
        <taxon>Bacillota</taxon>
        <taxon>Bacilli</taxon>
        <taxon>Bacillales</taxon>
        <taxon>Paenibacillaceae</taxon>
        <taxon>Paenibacillus</taxon>
    </lineage>
</organism>
<protein>
    <recommendedName>
        <fullName evidence="3">AAA+ ATPase domain-containing protein</fullName>
    </recommendedName>
</protein>
<name>A0ABN7TMY5_9BACL</name>
<sequence length="337" mass="37278">MISSILPYFSGTMRNILSTLPKRIQEQLQEIRIREHRPLEVIWGSGSGFVSASGTLCRELEQAYRPTRQDCANLLEQLTQHSMYSFEEELRRGFITVAGGHRVGLAGRTVVEQGKVKYVKDISGFNFRIAREWKQAGAGVLPYLIDPSGEQVYRTLVISPPQLGKTTLIRDLARLLSSERSQQATGHTGSGRSFKVGIVDERSEIAASVKGVPRFDVGPRTDVLDGCPKAEGMMMMIRSMSPEVLIADEIGRVEDAEAIHEALHAGISVIATAHGRNAADVQRRPILRGLLSEGVFERFVVLERRRETPNGGPGFAVYDKQGRRLDERLALKGGLTL</sequence>
<dbReference type="InterPro" id="IPR003593">
    <property type="entry name" value="AAA+_ATPase"/>
</dbReference>
<dbReference type="Proteomes" id="UP000730618">
    <property type="component" value="Unassembled WGS sequence"/>
</dbReference>
<evidence type="ECO:0000256" key="1">
    <source>
        <dbReference type="ARBA" id="ARBA00022741"/>
    </source>
</evidence>
<evidence type="ECO:0000259" key="3">
    <source>
        <dbReference type="SMART" id="SM00382"/>
    </source>
</evidence>
<dbReference type="InterPro" id="IPR014217">
    <property type="entry name" value="Spore_III_AA"/>
</dbReference>
<dbReference type="PANTHER" id="PTHR20953">
    <property type="entry name" value="KINASE-RELATED"/>
    <property type="match status" value="1"/>
</dbReference>
<dbReference type="NCBIfam" id="TIGR02858">
    <property type="entry name" value="spore_III_AA"/>
    <property type="match status" value="1"/>
</dbReference>
<dbReference type="Pfam" id="PF19568">
    <property type="entry name" value="Spore_III_AA"/>
    <property type="match status" value="1"/>
</dbReference>
<reference evidence="4 5" key="1">
    <citation type="submission" date="2021-06" db="EMBL/GenBank/DDBJ databases">
        <authorList>
            <person name="Criscuolo A."/>
        </authorList>
    </citation>
    <scope>NUCLEOTIDE SEQUENCE [LARGE SCALE GENOMIC DNA]</scope>
    <source>
        <strain evidence="5">CIP 111802</strain>
    </source>
</reference>
<keyword evidence="5" id="KW-1185">Reference proteome</keyword>
<proteinExistence type="predicted"/>